<reference evidence="1 2" key="1">
    <citation type="submission" date="2024-02" db="EMBL/GenBank/DDBJ databases">
        <authorList>
            <person name="Chen Y."/>
            <person name="Shah S."/>
            <person name="Dougan E. K."/>
            <person name="Thang M."/>
            <person name="Chan C."/>
        </authorList>
    </citation>
    <scope>NUCLEOTIDE SEQUENCE [LARGE SCALE GENOMIC DNA]</scope>
</reference>
<gene>
    <name evidence="1" type="ORF">CCMP2556_LOCUS36300</name>
</gene>
<dbReference type="Gene3D" id="3.30.1370.10">
    <property type="entry name" value="K Homology domain, type 1"/>
    <property type="match status" value="1"/>
</dbReference>
<accession>A0ABP0PCD7</accession>
<keyword evidence="2" id="KW-1185">Reference proteome</keyword>
<sequence length="284" mass="30113">MAAVIEDVDDDVCAVQVTRDNVPQSTKDICIEDDADDAEAVCVSISQDKAGTKRPVTLVESDSDSSSSGSQRSRSKRLASGAAAATALLSAAQPLDVDEAERVMSRVLCLPTAFVGPLQHEGGLVEVMADCMVNISVQPVDMKPKDTEIKISGTEHAVGRAVSQIELHFEPFAEAERKAKAEAESGHMEEVSIPEPLLCAALGPNGRDLPKVREPCGNVMIALMPPKSGELLALIGPGTQEQVQSAKKELLRRIAVAEKAKSEATNPSRQLSDEFTALMADVGQ</sequence>
<comment type="caution">
    <text evidence="1">The sequence shown here is derived from an EMBL/GenBank/DDBJ whole genome shotgun (WGS) entry which is preliminary data.</text>
</comment>
<protein>
    <submittedName>
        <fullName evidence="1">Uncharacterized protein</fullName>
    </submittedName>
</protein>
<evidence type="ECO:0000313" key="2">
    <source>
        <dbReference type="Proteomes" id="UP001642484"/>
    </source>
</evidence>
<dbReference type="Proteomes" id="UP001642484">
    <property type="component" value="Unassembled WGS sequence"/>
</dbReference>
<dbReference type="PROSITE" id="PS50084">
    <property type="entry name" value="KH_TYPE_1"/>
    <property type="match status" value="1"/>
</dbReference>
<proteinExistence type="predicted"/>
<evidence type="ECO:0000313" key="1">
    <source>
        <dbReference type="EMBL" id="CAK9073705.1"/>
    </source>
</evidence>
<name>A0ABP0PCD7_9DINO</name>
<dbReference type="EMBL" id="CAXAMN010022917">
    <property type="protein sequence ID" value="CAK9073705.1"/>
    <property type="molecule type" value="Genomic_DNA"/>
</dbReference>
<dbReference type="InterPro" id="IPR036612">
    <property type="entry name" value="KH_dom_type_1_sf"/>
</dbReference>
<dbReference type="GO" id="GO:0016301">
    <property type="term" value="F:kinase activity"/>
    <property type="evidence" value="ECO:0007669"/>
    <property type="project" value="UniProtKB-KW"/>
</dbReference>
<organism evidence="1 2">
    <name type="scientific">Durusdinium trenchii</name>
    <dbReference type="NCBI Taxonomy" id="1381693"/>
    <lineage>
        <taxon>Eukaryota</taxon>
        <taxon>Sar</taxon>
        <taxon>Alveolata</taxon>
        <taxon>Dinophyceae</taxon>
        <taxon>Suessiales</taxon>
        <taxon>Symbiodiniaceae</taxon>
        <taxon>Durusdinium</taxon>
    </lineage>
</organism>